<dbReference type="HOGENOM" id="CLU_143351_0_0_9"/>
<dbReference type="STRING" id="44252.DJ90_2865"/>
<gene>
    <name evidence="1" type="ORF">DJ90_2865</name>
    <name evidence="2" type="ORF">GNQ08_17510</name>
</gene>
<dbReference type="GeneID" id="77008562"/>
<sequence length="137" mass="16105">MKADIFIHEGEGIQCVYKNEKWLVCIKNWKPDNDIEGIYRLEVHRETDEQFILVKGKAILLAADRKDGKFDIELIEMEPGKVYNIPQDTWFYTIMQKDTVMTYVQDANTTNENSEYCEMSESELAFVRKRASEILNK</sequence>
<dbReference type="PATRIC" id="fig|44252.3.peg.6171"/>
<dbReference type="EMBL" id="JMQA01000053">
    <property type="protein sequence ID" value="KFM92977.1"/>
    <property type="molecule type" value="Genomic_DNA"/>
</dbReference>
<evidence type="ECO:0000313" key="2">
    <source>
        <dbReference type="EMBL" id="MUG24186.1"/>
    </source>
</evidence>
<dbReference type="EMBL" id="WNZZ01000013">
    <property type="protein sequence ID" value="MUG24186.1"/>
    <property type="molecule type" value="Genomic_DNA"/>
</dbReference>
<evidence type="ECO:0000313" key="4">
    <source>
        <dbReference type="Proteomes" id="UP000442469"/>
    </source>
</evidence>
<dbReference type="InterPro" id="IPR011051">
    <property type="entry name" value="RmlC_Cupin_sf"/>
</dbReference>
<dbReference type="OrthoDB" id="9798066at2"/>
<evidence type="ECO:0000313" key="3">
    <source>
        <dbReference type="Proteomes" id="UP000029278"/>
    </source>
</evidence>
<protein>
    <submittedName>
        <fullName evidence="2">Cupin</fullName>
    </submittedName>
</protein>
<dbReference type="SUPFAM" id="SSF51182">
    <property type="entry name" value="RmlC-like cupins"/>
    <property type="match status" value="1"/>
</dbReference>
<keyword evidence="3" id="KW-1185">Reference proteome</keyword>
<accession>A0A090Y563</accession>
<dbReference type="Proteomes" id="UP000029278">
    <property type="component" value="Unassembled WGS sequence"/>
</dbReference>
<dbReference type="InterPro" id="IPR014710">
    <property type="entry name" value="RmlC-like_jellyroll"/>
</dbReference>
<comment type="caution">
    <text evidence="1">The sequence shown here is derived from an EMBL/GenBank/DDBJ whole genome shotgun (WGS) entry which is preliminary data.</text>
</comment>
<reference evidence="2 4" key="2">
    <citation type="submission" date="2019-11" db="EMBL/GenBank/DDBJ databases">
        <title>Draft genome sequences of five Paenibacillus species of dairy origin.</title>
        <authorList>
            <person name="Olajide A.M."/>
            <person name="Chen S."/>
            <person name="Lapointe G."/>
        </authorList>
    </citation>
    <scope>NUCLEOTIDE SEQUENCE [LARGE SCALE GENOMIC DNA]</scope>
    <source>
        <strain evidence="2 4">3CT49</strain>
    </source>
</reference>
<dbReference type="AlphaFoldDB" id="A0A090Y563"/>
<proteinExistence type="predicted"/>
<reference evidence="1 3" key="1">
    <citation type="submission" date="2014-04" db="EMBL/GenBank/DDBJ databases">
        <authorList>
            <person name="Bishop-Lilly K.A."/>
            <person name="Broomall S.M."/>
            <person name="Chain P.S."/>
            <person name="Chertkov O."/>
            <person name="Coyne S.R."/>
            <person name="Daligault H.E."/>
            <person name="Davenport K.W."/>
            <person name="Erkkila T."/>
            <person name="Frey K.G."/>
            <person name="Gibbons H.S."/>
            <person name="Gu W."/>
            <person name="Jaissle J."/>
            <person name="Johnson S.L."/>
            <person name="Koroleva G.I."/>
            <person name="Ladner J.T."/>
            <person name="Lo C.-C."/>
            <person name="Minogue T.D."/>
            <person name="Munk C."/>
            <person name="Palacios G.F."/>
            <person name="Redden C.L."/>
            <person name="Rosenzweig C.N."/>
            <person name="Scholz M.B."/>
            <person name="Teshima H."/>
            <person name="Xu Y."/>
        </authorList>
    </citation>
    <scope>NUCLEOTIDE SEQUENCE [LARGE SCALE GENOMIC DNA]</scope>
    <source>
        <strain evidence="1 3">8244</strain>
    </source>
</reference>
<name>A0A090Y563_PAEMA</name>
<organism evidence="1 3">
    <name type="scientific">Paenibacillus macerans</name>
    <name type="common">Bacillus macerans</name>
    <dbReference type="NCBI Taxonomy" id="44252"/>
    <lineage>
        <taxon>Bacteria</taxon>
        <taxon>Bacillati</taxon>
        <taxon>Bacillota</taxon>
        <taxon>Bacilli</taxon>
        <taxon>Bacillales</taxon>
        <taxon>Paenibacillaceae</taxon>
        <taxon>Paenibacillus</taxon>
    </lineage>
</organism>
<dbReference type="Gene3D" id="2.60.120.10">
    <property type="entry name" value="Jelly Rolls"/>
    <property type="match status" value="1"/>
</dbReference>
<evidence type="ECO:0000313" key="1">
    <source>
        <dbReference type="EMBL" id="KFM92977.1"/>
    </source>
</evidence>
<dbReference type="RefSeq" id="WP_036624525.1">
    <property type="nucleotide sequence ID" value="NZ_BGML01000001.1"/>
</dbReference>
<dbReference type="Proteomes" id="UP000442469">
    <property type="component" value="Unassembled WGS sequence"/>
</dbReference>